<organism evidence="1 2">
    <name type="scientific">Araneus ventricosus</name>
    <name type="common">Orbweaver spider</name>
    <name type="synonym">Epeira ventricosa</name>
    <dbReference type="NCBI Taxonomy" id="182803"/>
    <lineage>
        <taxon>Eukaryota</taxon>
        <taxon>Metazoa</taxon>
        <taxon>Ecdysozoa</taxon>
        <taxon>Arthropoda</taxon>
        <taxon>Chelicerata</taxon>
        <taxon>Arachnida</taxon>
        <taxon>Araneae</taxon>
        <taxon>Araneomorphae</taxon>
        <taxon>Entelegynae</taxon>
        <taxon>Araneoidea</taxon>
        <taxon>Araneidae</taxon>
        <taxon>Araneus</taxon>
    </lineage>
</organism>
<proteinExistence type="predicted"/>
<name>A0A4Y2C6G6_ARAVE</name>
<dbReference type="AlphaFoldDB" id="A0A4Y2C6G6"/>
<comment type="caution">
    <text evidence="1">The sequence shown here is derived from an EMBL/GenBank/DDBJ whole genome shotgun (WGS) entry which is preliminary data.</text>
</comment>
<accession>A0A4Y2C6G6</accession>
<gene>
    <name evidence="1" type="ORF">AVEN_206766_1</name>
</gene>
<evidence type="ECO:0000313" key="1">
    <source>
        <dbReference type="EMBL" id="GBL99347.1"/>
    </source>
</evidence>
<dbReference type="Proteomes" id="UP000499080">
    <property type="component" value="Unassembled WGS sequence"/>
</dbReference>
<sequence length="145" mass="16029">MQEKHVAQVTGTITLVQISNTDNNSQIITVTVLSDLETKTVSKSLIMTVTELSIELSSPAFQLALQTKLHSRLSKAFALRLYTLARLIYVTWKYLAHSNISCPNGDIEKMIAYSRIFDLRKRPTSSSPGAGVQALPLLIIPCLLL</sequence>
<dbReference type="EMBL" id="BGPR01000148">
    <property type="protein sequence ID" value="GBL99347.1"/>
    <property type="molecule type" value="Genomic_DNA"/>
</dbReference>
<keyword evidence="2" id="KW-1185">Reference proteome</keyword>
<protein>
    <submittedName>
        <fullName evidence="1">Uncharacterized protein</fullName>
    </submittedName>
</protein>
<evidence type="ECO:0000313" key="2">
    <source>
        <dbReference type="Proteomes" id="UP000499080"/>
    </source>
</evidence>
<reference evidence="1 2" key="1">
    <citation type="journal article" date="2019" name="Sci. Rep.">
        <title>Orb-weaving spider Araneus ventricosus genome elucidates the spidroin gene catalogue.</title>
        <authorList>
            <person name="Kono N."/>
            <person name="Nakamura H."/>
            <person name="Ohtoshi R."/>
            <person name="Moran D.A.P."/>
            <person name="Shinohara A."/>
            <person name="Yoshida Y."/>
            <person name="Fujiwara M."/>
            <person name="Mori M."/>
            <person name="Tomita M."/>
            <person name="Arakawa K."/>
        </authorList>
    </citation>
    <scope>NUCLEOTIDE SEQUENCE [LARGE SCALE GENOMIC DNA]</scope>
</reference>